<dbReference type="EMBL" id="APJX01000003">
    <property type="protein sequence ID" value="EMS80287.1"/>
    <property type="molecule type" value="Genomic_DNA"/>
</dbReference>
<dbReference type="PANTHER" id="PTHR30592">
    <property type="entry name" value="FORMATE DEHYDROGENASE"/>
    <property type="match status" value="1"/>
</dbReference>
<dbReference type="Gene3D" id="3.10.20.10">
    <property type="match status" value="1"/>
</dbReference>
<keyword evidence="5" id="KW-1185">Reference proteome</keyword>
<keyword evidence="1 3" id="KW-0963">Cytoplasm</keyword>
<dbReference type="GO" id="GO:0006777">
    <property type="term" value="P:Mo-molybdopterin cofactor biosynthetic process"/>
    <property type="evidence" value="ECO:0007669"/>
    <property type="project" value="UniProtKB-UniRule"/>
</dbReference>
<protein>
    <recommendedName>
        <fullName evidence="3">Sulfur carrier protein FdhD</fullName>
    </recommendedName>
</protein>
<gene>
    <name evidence="3 4" type="primary">fdhD</name>
    <name evidence="4" type="ORF">Dpo_3c04320</name>
</gene>
<dbReference type="Gene3D" id="3.40.140.10">
    <property type="entry name" value="Cytidine Deaminase, domain 2"/>
    <property type="match status" value="1"/>
</dbReference>
<evidence type="ECO:0000256" key="3">
    <source>
        <dbReference type="HAMAP-Rule" id="MF_00187"/>
    </source>
</evidence>
<dbReference type="InterPro" id="IPR003786">
    <property type="entry name" value="FdhD"/>
</dbReference>
<dbReference type="GO" id="GO:0005737">
    <property type="term" value="C:cytoplasm"/>
    <property type="evidence" value="ECO:0007669"/>
    <property type="project" value="UniProtKB-SubCell"/>
</dbReference>
<dbReference type="PATRIC" id="fig|1286635.3.peg.2005"/>
<dbReference type="Proteomes" id="UP000014216">
    <property type="component" value="Unassembled WGS sequence"/>
</dbReference>
<keyword evidence="2 3" id="KW-0501">Molybdenum cofactor biosynthesis</keyword>
<evidence type="ECO:0000256" key="1">
    <source>
        <dbReference type="ARBA" id="ARBA00022490"/>
    </source>
</evidence>
<evidence type="ECO:0000313" key="5">
    <source>
        <dbReference type="Proteomes" id="UP000014216"/>
    </source>
</evidence>
<name>S0G6D5_9BACT</name>
<comment type="similarity">
    <text evidence="3">Belongs to the FdhD family.</text>
</comment>
<dbReference type="Pfam" id="PF02634">
    <property type="entry name" value="FdhD-NarQ"/>
    <property type="match status" value="1"/>
</dbReference>
<dbReference type="InterPro" id="IPR016193">
    <property type="entry name" value="Cytidine_deaminase-like"/>
</dbReference>
<dbReference type="PANTHER" id="PTHR30592:SF1">
    <property type="entry name" value="SULFUR CARRIER PROTEIN FDHD"/>
    <property type="match status" value="1"/>
</dbReference>
<comment type="subcellular location">
    <subcellularLocation>
        <location evidence="3">Cytoplasm</location>
    </subcellularLocation>
</comment>
<dbReference type="NCBIfam" id="TIGR00129">
    <property type="entry name" value="fdhD_narQ"/>
    <property type="match status" value="1"/>
</dbReference>
<dbReference type="GO" id="GO:0097163">
    <property type="term" value="F:sulfur carrier activity"/>
    <property type="evidence" value="ECO:0007669"/>
    <property type="project" value="UniProtKB-UniRule"/>
</dbReference>
<dbReference type="PIRSF" id="PIRSF015626">
    <property type="entry name" value="FdhD"/>
    <property type="match status" value="1"/>
</dbReference>
<sequence length="296" mass="33237">MKNYFMTIIQDKRIGKRVDIKKRHTQQFRVFECNTDTCDPISMDLIGEEPFLIRIEDHPYSVVMRTPGNEIWHAAGFCLGEGLVNRPEDIRTIGYDVDLDPNVIDIWLTKERKNKIGHLLKRKSFVSQTSCGICGKEMLKDIQSSVQPAPDGFKLSLDRAMTCIAALSKNQKFYQRTRGSHAALLFGPDGETLAFAEDVGRHNGLDKAVGKAFLDHTLARARILVLSSRISYELVQKAARARIPVIISNSRPTALAATMGKSLNMTLAFPVGEDQIMVVCGEHRFIHNSNYMRGIS</sequence>
<accession>S0G6D5</accession>
<dbReference type="HAMAP" id="MF_00187">
    <property type="entry name" value="FdhD"/>
    <property type="match status" value="1"/>
</dbReference>
<proteinExistence type="inferred from homology"/>
<dbReference type="GO" id="GO:0016783">
    <property type="term" value="F:sulfurtransferase activity"/>
    <property type="evidence" value="ECO:0007669"/>
    <property type="project" value="InterPro"/>
</dbReference>
<comment type="caution">
    <text evidence="3">Lacks conserved residue(s) required for the propagation of feature annotation.</text>
</comment>
<evidence type="ECO:0000256" key="2">
    <source>
        <dbReference type="ARBA" id="ARBA00023150"/>
    </source>
</evidence>
<comment type="function">
    <text evidence="3">Required for formate dehydrogenase (FDH) activity. Acts as a sulfur carrier protein that transfers sulfur from IscS to the molybdenum cofactor prior to its insertion into FDH.</text>
</comment>
<organism evidence="4 5">
    <name type="scientific">Desulfotignum phosphitoxidans DSM 13687</name>
    <dbReference type="NCBI Taxonomy" id="1286635"/>
    <lineage>
        <taxon>Bacteria</taxon>
        <taxon>Pseudomonadati</taxon>
        <taxon>Thermodesulfobacteriota</taxon>
        <taxon>Desulfobacteria</taxon>
        <taxon>Desulfobacterales</taxon>
        <taxon>Desulfobacteraceae</taxon>
        <taxon>Desulfotignum</taxon>
    </lineage>
</organism>
<dbReference type="AlphaFoldDB" id="S0G6D5"/>
<feature type="active site" description="Cysteine persulfide intermediate" evidence="3">
    <location>
        <position position="131"/>
    </location>
</feature>
<dbReference type="SUPFAM" id="SSF53927">
    <property type="entry name" value="Cytidine deaminase-like"/>
    <property type="match status" value="1"/>
</dbReference>
<reference evidence="4 5" key="1">
    <citation type="journal article" date="2013" name="Genome Announc.">
        <title>Draft Genome Sequence of Desulfotignum phosphitoxidans DSM 13687 Strain FiPS-3.</title>
        <authorList>
            <person name="Poehlein A."/>
            <person name="Daniel R."/>
            <person name="Simeonova D.D."/>
        </authorList>
    </citation>
    <scope>NUCLEOTIDE SEQUENCE [LARGE SCALE GENOMIC DNA]</scope>
    <source>
        <strain evidence="4 5">DSM 13687</strain>
    </source>
</reference>
<comment type="caution">
    <text evidence="4">The sequence shown here is derived from an EMBL/GenBank/DDBJ whole genome shotgun (WGS) entry which is preliminary data.</text>
</comment>
<evidence type="ECO:0000313" key="4">
    <source>
        <dbReference type="EMBL" id="EMS80287.1"/>
    </source>
</evidence>